<dbReference type="AlphaFoldDB" id="A0A0E4CT57"/>
<dbReference type="GO" id="GO:0004190">
    <property type="term" value="F:aspartic-type endopeptidase activity"/>
    <property type="evidence" value="ECO:0007669"/>
    <property type="project" value="TreeGrafter"/>
</dbReference>
<gene>
    <name evidence="3" type="ORF">BN1356_01684</name>
</gene>
<protein>
    <submittedName>
        <fullName evidence="3">Type II secretory pathway, prepilin signal peptidase PulO</fullName>
    </submittedName>
</protein>
<feature type="domain" description="Prepilin peptidase A24 N-terminal" evidence="2">
    <location>
        <begin position="8"/>
        <end position="88"/>
    </location>
</feature>
<keyword evidence="4" id="KW-1185">Reference proteome</keyword>
<dbReference type="InterPro" id="IPR010627">
    <property type="entry name" value="Prepilin_pept_A24_N"/>
</dbReference>
<dbReference type="GO" id="GO:0005886">
    <property type="term" value="C:plasma membrane"/>
    <property type="evidence" value="ECO:0007669"/>
    <property type="project" value="TreeGrafter"/>
</dbReference>
<dbReference type="GO" id="GO:0006465">
    <property type="term" value="P:signal peptide processing"/>
    <property type="evidence" value="ECO:0007669"/>
    <property type="project" value="TreeGrafter"/>
</dbReference>
<feature type="transmembrane region" description="Helical" evidence="1">
    <location>
        <begin position="82"/>
        <end position="108"/>
    </location>
</feature>
<reference evidence="4" key="1">
    <citation type="submission" date="2015-03" db="EMBL/GenBank/DDBJ databases">
        <authorList>
            <person name="Urmite Genomes"/>
        </authorList>
    </citation>
    <scope>NUCLEOTIDE SEQUENCE [LARGE SCALE GENOMIC DNA]</scope>
    <source>
        <strain evidence="4">FF10</strain>
    </source>
</reference>
<feature type="transmembrane region" description="Helical" evidence="1">
    <location>
        <begin position="159"/>
        <end position="189"/>
    </location>
</feature>
<sequence length="220" mass="24951">MKLIILFLFGASLGSFLGLVIDRFPDQSIIFPASYCNHCKKALKAWDLIPVFSQIWRKSRCGYCQAKIPIWYAFFEVLTGGLVLLIELQVLSLAQFLLILAGLVLAIYDIKHREYPLMVWLIFAGLVLALIGFNLPFFFFLMLGLLAEIFPLKMGSGDFLYMALIALVFSVTDLLWIIQISSFLGIFFTVSLRQKSPQIPFIPYLLLGILSYLPIASFVF</sequence>
<dbReference type="OrthoDB" id="9789291at2"/>
<feature type="transmembrane region" description="Helical" evidence="1">
    <location>
        <begin position="201"/>
        <end position="219"/>
    </location>
</feature>
<evidence type="ECO:0000259" key="2">
    <source>
        <dbReference type="Pfam" id="PF06750"/>
    </source>
</evidence>
<dbReference type="RefSeq" id="WP_093650897.1">
    <property type="nucleotide sequence ID" value="NZ_CTEN01000003.1"/>
</dbReference>
<evidence type="ECO:0000313" key="3">
    <source>
        <dbReference type="EMBL" id="CQR25343.1"/>
    </source>
</evidence>
<keyword evidence="1" id="KW-0472">Membrane</keyword>
<keyword evidence="1" id="KW-0812">Transmembrane</keyword>
<dbReference type="EMBL" id="CTEN01000003">
    <property type="protein sequence ID" value="CQR25343.1"/>
    <property type="molecule type" value="Genomic_DNA"/>
</dbReference>
<dbReference type="InterPro" id="IPR050882">
    <property type="entry name" value="Prepilin_peptidase/N-MTase"/>
</dbReference>
<name>A0A0E4CT57_9STRE</name>
<evidence type="ECO:0000256" key="1">
    <source>
        <dbReference type="SAM" id="Phobius"/>
    </source>
</evidence>
<dbReference type="Proteomes" id="UP000198604">
    <property type="component" value="Unassembled WGS sequence"/>
</dbReference>
<dbReference type="PANTHER" id="PTHR30487">
    <property type="entry name" value="TYPE 4 PREPILIN-LIKE PROTEINS LEADER PEPTIDE-PROCESSING ENZYME"/>
    <property type="match status" value="1"/>
</dbReference>
<feature type="transmembrane region" description="Helical" evidence="1">
    <location>
        <begin position="120"/>
        <end position="147"/>
    </location>
</feature>
<evidence type="ECO:0000313" key="4">
    <source>
        <dbReference type="Proteomes" id="UP000198604"/>
    </source>
</evidence>
<dbReference type="PANTHER" id="PTHR30487:SF0">
    <property type="entry name" value="PREPILIN LEADER PEPTIDASE_N-METHYLTRANSFERASE-RELATED"/>
    <property type="match status" value="1"/>
</dbReference>
<proteinExistence type="predicted"/>
<keyword evidence="1" id="KW-1133">Transmembrane helix</keyword>
<accession>A0A0E4CT57</accession>
<dbReference type="Pfam" id="PF06750">
    <property type="entry name" value="A24_N_bact"/>
    <property type="match status" value="1"/>
</dbReference>
<organism evidence="3 4">
    <name type="scientific">Streptococcus varani</name>
    <dbReference type="NCBI Taxonomy" id="1608583"/>
    <lineage>
        <taxon>Bacteria</taxon>
        <taxon>Bacillati</taxon>
        <taxon>Bacillota</taxon>
        <taxon>Bacilli</taxon>
        <taxon>Lactobacillales</taxon>
        <taxon>Streptococcaceae</taxon>
        <taxon>Streptococcus</taxon>
    </lineage>
</organism>
<dbReference type="STRING" id="1608583.BN1356_01684"/>